<reference evidence="1 2" key="1">
    <citation type="journal article" date="2014" name="BMC Genomics">
        <title>Genome sequencing of four Aureobasidium pullulans varieties: biotechnological potential, stress tolerance, and description of new species.</title>
        <authorList>
            <person name="Gostin Ar C."/>
            <person name="Ohm R.A."/>
            <person name="Kogej T."/>
            <person name="Sonjak S."/>
            <person name="Turk M."/>
            <person name="Zajc J."/>
            <person name="Zalar P."/>
            <person name="Grube M."/>
            <person name="Sun H."/>
            <person name="Han J."/>
            <person name="Sharma A."/>
            <person name="Chiniquy J."/>
            <person name="Ngan C.Y."/>
            <person name="Lipzen A."/>
            <person name="Barry K."/>
            <person name="Grigoriev I.V."/>
            <person name="Gunde-Cimerman N."/>
        </authorList>
    </citation>
    <scope>NUCLEOTIDE SEQUENCE [LARGE SCALE GENOMIC DNA]</scope>
    <source>
        <strain evidence="1 2">CBS 110374</strain>
    </source>
</reference>
<dbReference type="Proteomes" id="UP000030672">
    <property type="component" value="Unassembled WGS sequence"/>
</dbReference>
<organism evidence="1 2">
    <name type="scientific">Aureobasidium melanogenum (strain CBS 110374)</name>
    <name type="common">Aureobasidium pullulans var. melanogenum</name>
    <dbReference type="NCBI Taxonomy" id="1043003"/>
    <lineage>
        <taxon>Eukaryota</taxon>
        <taxon>Fungi</taxon>
        <taxon>Dikarya</taxon>
        <taxon>Ascomycota</taxon>
        <taxon>Pezizomycotina</taxon>
        <taxon>Dothideomycetes</taxon>
        <taxon>Dothideomycetidae</taxon>
        <taxon>Dothideales</taxon>
        <taxon>Saccotheciaceae</taxon>
        <taxon>Aureobasidium</taxon>
    </lineage>
</organism>
<protein>
    <submittedName>
        <fullName evidence="1">Uncharacterized protein</fullName>
    </submittedName>
</protein>
<proteinExistence type="predicted"/>
<dbReference type="AlphaFoldDB" id="A0A074WVM4"/>
<dbReference type="HOGENOM" id="CLU_029040_0_0_1"/>
<dbReference type="RefSeq" id="XP_040883469.1">
    <property type="nucleotide sequence ID" value="XM_041024125.1"/>
</dbReference>
<keyword evidence="2" id="KW-1185">Reference proteome</keyword>
<evidence type="ECO:0000313" key="1">
    <source>
        <dbReference type="EMBL" id="KEQ66446.1"/>
    </source>
</evidence>
<dbReference type="GeneID" id="63917498"/>
<accession>A0A074WVM4</accession>
<dbReference type="EMBL" id="KL584825">
    <property type="protein sequence ID" value="KEQ66446.1"/>
    <property type="molecule type" value="Genomic_DNA"/>
</dbReference>
<name>A0A074WVM4_AURM1</name>
<gene>
    <name evidence="1" type="ORF">M437DRAFT_62645</name>
</gene>
<evidence type="ECO:0000313" key="2">
    <source>
        <dbReference type="Proteomes" id="UP000030672"/>
    </source>
</evidence>
<sequence length="636" mass="72582">MARPASGGSWWGVLSSAASSDSAQLCKCRRRIEARLRAISTAKNKTLTADMMLPQPMRLRAKRASKRALGFGNLRLSSPTCLLTECEQPSTTLLASVLLMEVMSAASKPPNFERRFKLDNPPSRNHALSQRRSMVDITRCLDMQEARFFNHPSPMSTPTGLETFPLEIWLWVLEYSSIGVHRAMSQLSSALHQITRKRLYHTMVFGHQGLGGFTKDTNHDATWCRDLELFYESHKDRDDWKPHVHRVYIQCDDSYFDDNGITLLNEEDLAVWKVTSLFAHSASTLQNLNFFHTTTPYMGIMSWENRTPACGITSLSLAMQDESDPGRGIDVEWMDRISYTLGEMPTLRFLEIRSWGMTEHPMVYSSFAEFGTWSITHLGLLECGPLTNDVAYVLQMPRDLQSLTMTSELTPDTKRHSMDDPISIQEAVDALQSIKNSLIELDLDPGPSEHWTHPRMGNRVFPRFMEPYQSHAFEGFSKLQRLTAPLEMFSQSTGKMSRREDHTFYTNFPPSLQGLTLVATSREPFNKMLEHTYALSDNKVVVGDRVVELSNLSCQADAYEKAHELFEELSQLADHRYSVPALREVHLLRDPCQWLDCEHVKLCKRQLEQAGISVHVHDRAIEGPTQDNYRRWGSEL</sequence>